<keyword evidence="8" id="KW-1185">Reference proteome</keyword>
<dbReference type="InterPro" id="IPR028564">
    <property type="entry name" value="MT_TRM10-typ"/>
</dbReference>
<keyword evidence="3" id="KW-0808">Transferase</keyword>
<dbReference type="GO" id="GO:0005654">
    <property type="term" value="C:nucleoplasm"/>
    <property type="evidence" value="ECO:0007669"/>
    <property type="project" value="TreeGrafter"/>
</dbReference>
<comment type="catalytic activity">
    <reaction evidence="5">
        <text>guanosine(9) in tRNA + S-adenosyl-L-methionine = N(1)-methylguanosine(9) in tRNA + S-adenosyl-L-homocysteine + H(+)</text>
        <dbReference type="Rhea" id="RHEA:43156"/>
        <dbReference type="Rhea" id="RHEA-COMP:10367"/>
        <dbReference type="Rhea" id="RHEA-COMP:10368"/>
        <dbReference type="ChEBI" id="CHEBI:15378"/>
        <dbReference type="ChEBI" id="CHEBI:57856"/>
        <dbReference type="ChEBI" id="CHEBI:59789"/>
        <dbReference type="ChEBI" id="CHEBI:73542"/>
        <dbReference type="ChEBI" id="CHEBI:74269"/>
        <dbReference type="EC" id="2.1.1.221"/>
    </reaction>
</comment>
<reference evidence="9" key="1">
    <citation type="submission" date="2025-08" db="UniProtKB">
        <authorList>
            <consortium name="RefSeq"/>
        </authorList>
    </citation>
    <scope>IDENTIFICATION</scope>
    <source>
        <strain evidence="9">Airmid</strain>
    </source>
</reference>
<dbReference type="AlphaFoldDB" id="A0A6P6YI98"/>
<dbReference type="EC" id="2.1.1.221" evidence="1"/>
<feature type="compositionally biased region" description="Basic and acidic residues" evidence="6">
    <location>
        <begin position="23"/>
        <end position="43"/>
    </location>
</feature>
<evidence type="ECO:0000259" key="7">
    <source>
        <dbReference type="PROSITE" id="PS51675"/>
    </source>
</evidence>
<evidence type="ECO:0000256" key="6">
    <source>
        <dbReference type="SAM" id="MobiDB-lite"/>
    </source>
</evidence>
<evidence type="ECO:0000256" key="2">
    <source>
        <dbReference type="ARBA" id="ARBA00022603"/>
    </source>
</evidence>
<keyword evidence="4" id="KW-0949">S-adenosyl-L-methionine</keyword>
<dbReference type="InParanoid" id="A0A6P6YI98"/>
<gene>
    <name evidence="9" type="primary">LOC113798187</name>
</gene>
<protein>
    <recommendedName>
        <fullName evidence="1">tRNA (guanine(9)-N(1))-methyltransferase</fullName>
        <ecNumber evidence="1">2.1.1.221</ecNumber>
    </recommendedName>
</protein>
<dbReference type="InterPro" id="IPR038459">
    <property type="entry name" value="MT_TRM10-typ_sf"/>
</dbReference>
<feature type="domain" description="SAM-dependent MTase TRM10-type" evidence="7">
    <location>
        <begin position="93"/>
        <end position="306"/>
    </location>
</feature>
<dbReference type="PROSITE" id="PS51675">
    <property type="entry name" value="SAM_MT_TRM10"/>
    <property type="match status" value="1"/>
</dbReference>
<evidence type="ECO:0000256" key="5">
    <source>
        <dbReference type="ARBA" id="ARBA00048434"/>
    </source>
</evidence>
<sequence>MESNESNTNDAVVTENLNSDVQNETKESELKKSSIDSSNDGHPESNSQLSKRKQRRLKREQRWAETRAERRREEKKRRRERRQQNKLNGTVSKKPRLQTVSMSNSNCKTIIVIDCDYESFMNENELRKLCKQLMYCYAINRRSSAPAQLWITSMRGKLLELMERLHHSYHNWDCKVTDKHWTEVLFSNNIVDYKSNPKIIYLTGDAKATIPDCQQIKESNDYVFIIGGLIDHNRHKCLCLKRAREEFQMNYGQLPIGEHIQMNQRRILSIPHVYEIMLLASNGMIDNNFSWTNIFQKVIPNRKLQLSSSSSNDIINNISNNDK</sequence>
<dbReference type="Gene3D" id="3.40.1280.30">
    <property type="match status" value="1"/>
</dbReference>
<feature type="region of interest" description="Disordered" evidence="6">
    <location>
        <begin position="1"/>
        <end position="96"/>
    </location>
</feature>
<dbReference type="InterPro" id="IPR007356">
    <property type="entry name" value="tRNA_m1G_MeTrfase_euk"/>
</dbReference>
<feature type="compositionally biased region" description="Basic residues" evidence="6">
    <location>
        <begin position="50"/>
        <end position="59"/>
    </location>
</feature>
<feature type="compositionally biased region" description="Basic and acidic residues" evidence="6">
    <location>
        <begin position="60"/>
        <end position="72"/>
    </location>
</feature>
<dbReference type="PANTHER" id="PTHR13563">
    <property type="entry name" value="TRNA (GUANINE-9-) METHYLTRANSFERASE"/>
    <property type="match status" value="1"/>
</dbReference>
<evidence type="ECO:0000256" key="3">
    <source>
        <dbReference type="ARBA" id="ARBA00022679"/>
    </source>
</evidence>
<dbReference type="OrthoDB" id="278300at2759"/>
<accession>A0A6P6YI98</accession>
<dbReference type="OMA" id="FKKNDGW"/>
<evidence type="ECO:0000313" key="8">
    <source>
        <dbReference type="Proteomes" id="UP000515146"/>
    </source>
</evidence>
<dbReference type="RefSeq" id="XP_027204481.1">
    <property type="nucleotide sequence ID" value="XM_027348680.1"/>
</dbReference>
<dbReference type="GO" id="GO:0002939">
    <property type="term" value="P:tRNA N1-guanine methylation"/>
    <property type="evidence" value="ECO:0007669"/>
    <property type="project" value="TreeGrafter"/>
</dbReference>
<keyword evidence="2" id="KW-0489">Methyltransferase</keyword>
<feature type="non-terminal residue" evidence="9">
    <location>
        <position position="323"/>
    </location>
</feature>
<dbReference type="KEGG" id="dpte:113798187"/>
<dbReference type="PANTHER" id="PTHR13563:SF13">
    <property type="entry name" value="TRNA METHYLTRANSFERASE 10 HOMOLOG A"/>
    <property type="match status" value="1"/>
</dbReference>
<evidence type="ECO:0000313" key="9">
    <source>
        <dbReference type="RefSeq" id="XP_027204481.1"/>
    </source>
</evidence>
<dbReference type="GO" id="GO:0052905">
    <property type="term" value="F:tRNA (guanosine(9)-N1)-methyltransferase activity"/>
    <property type="evidence" value="ECO:0007669"/>
    <property type="project" value="UniProtKB-EC"/>
</dbReference>
<dbReference type="GO" id="GO:0000049">
    <property type="term" value="F:tRNA binding"/>
    <property type="evidence" value="ECO:0007669"/>
    <property type="project" value="TreeGrafter"/>
</dbReference>
<evidence type="ECO:0000256" key="1">
    <source>
        <dbReference type="ARBA" id="ARBA00012797"/>
    </source>
</evidence>
<evidence type="ECO:0000256" key="4">
    <source>
        <dbReference type="ARBA" id="ARBA00022691"/>
    </source>
</evidence>
<name>A0A6P6YI98_DERPT</name>
<organism evidence="8 9">
    <name type="scientific">Dermatophagoides pteronyssinus</name>
    <name type="common">European house dust mite</name>
    <dbReference type="NCBI Taxonomy" id="6956"/>
    <lineage>
        <taxon>Eukaryota</taxon>
        <taxon>Metazoa</taxon>
        <taxon>Ecdysozoa</taxon>
        <taxon>Arthropoda</taxon>
        <taxon>Chelicerata</taxon>
        <taxon>Arachnida</taxon>
        <taxon>Acari</taxon>
        <taxon>Acariformes</taxon>
        <taxon>Sarcoptiformes</taxon>
        <taxon>Astigmata</taxon>
        <taxon>Psoroptidia</taxon>
        <taxon>Analgoidea</taxon>
        <taxon>Pyroglyphidae</taxon>
        <taxon>Dermatophagoidinae</taxon>
        <taxon>Dermatophagoides</taxon>
    </lineage>
</organism>
<feature type="compositionally biased region" description="Polar residues" evidence="6">
    <location>
        <begin position="1"/>
        <end position="22"/>
    </location>
</feature>
<dbReference type="Proteomes" id="UP000515146">
    <property type="component" value="Unplaced"/>
</dbReference>
<proteinExistence type="predicted"/>
<dbReference type="FunCoup" id="A0A6P6YI98">
    <property type="interactions" value="1443"/>
</dbReference>